<dbReference type="PANTHER" id="PTHR43289">
    <property type="entry name" value="MITOGEN-ACTIVATED PROTEIN KINASE KINASE KINASE 20-RELATED"/>
    <property type="match status" value="1"/>
</dbReference>
<dbReference type="Gene3D" id="3.30.200.20">
    <property type="entry name" value="Phosphorylase Kinase, domain 1"/>
    <property type="match status" value="1"/>
</dbReference>
<sequence length="450" mass="48751">MPVPAGYRLGPWAVGTPLGAGGFGSVYTARREDDGQPADAALKFLPTGTQTPRRLRHLRELAEREIDLLSRVRAPRLIRLHEVRTVDDPSRPELDGATVLVLDRAESSLQDLLNGSPRPGRGPELLVEICEGLHQLHRAGWLHGDLKPANVLLMDDGSARLADFNLAAELEGTHAYSPMFSTPDYTPPETIWGDVAERGQRIRPTTDIWAFGVLAHLVLTGTLPLPGATPAARRDATVRYARGTEPLRLSPELPPDWRQIITDCLAPTHQERAPHDAASLLPRVRAAAEGAAAPRAPRAARPLRRALIALACAGALAAAGLGLHAASSKHPATTGSSPRSAPVALVGYDRCLKGNVCFFTEPDGNGRMCSWEGDETDWLGGASRCSWADQQVPRSVFNNGIGPEAGEPRVSLVYYAGEKLQDRIDCLPRDTRQNIDLARSPRSHVWTEHC</sequence>
<dbReference type="Gene3D" id="1.10.510.10">
    <property type="entry name" value="Transferase(Phosphotransferase) domain 1"/>
    <property type="match status" value="1"/>
</dbReference>
<evidence type="ECO:0000256" key="1">
    <source>
        <dbReference type="ARBA" id="ARBA00012513"/>
    </source>
</evidence>
<proteinExistence type="predicted"/>
<dbReference type="PANTHER" id="PTHR43289:SF6">
    <property type="entry name" value="SERINE_THREONINE-PROTEIN KINASE NEKL-3"/>
    <property type="match status" value="1"/>
</dbReference>
<dbReference type="Proteomes" id="UP000027178">
    <property type="component" value="Unassembled WGS sequence"/>
</dbReference>
<evidence type="ECO:0000256" key="5">
    <source>
        <dbReference type="ARBA" id="ARBA00022777"/>
    </source>
</evidence>
<evidence type="ECO:0000313" key="9">
    <source>
        <dbReference type="EMBL" id="KDN81675.1"/>
    </source>
</evidence>
<dbReference type="Pfam" id="PF03995">
    <property type="entry name" value="Inhibitor_I36"/>
    <property type="match status" value="1"/>
</dbReference>
<protein>
    <recommendedName>
        <fullName evidence="1">non-specific serine/threonine protein kinase</fullName>
        <ecNumber evidence="1">2.7.11.1</ecNumber>
    </recommendedName>
</protein>
<dbReference type="InterPro" id="IPR000719">
    <property type="entry name" value="Prot_kinase_dom"/>
</dbReference>
<reference evidence="9 10" key="1">
    <citation type="submission" date="2014-05" db="EMBL/GenBank/DDBJ databases">
        <title>Draft Genome Sequence of Kitasatospora cheerisanensis KCTC 2395.</title>
        <authorList>
            <person name="Nam D.H."/>
        </authorList>
    </citation>
    <scope>NUCLEOTIDE SEQUENCE [LARGE SCALE GENOMIC DNA]</scope>
    <source>
        <strain evidence="9 10">KCTC 2395</strain>
    </source>
</reference>
<evidence type="ECO:0000256" key="3">
    <source>
        <dbReference type="ARBA" id="ARBA00022679"/>
    </source>
</evidence>
<dbReference type="PROSITE" id="PS00107">
    <property type="entry name" value="PROTEIN_KINASE_ATP"/>
    <property type="match status" value="1"/>
</dbReference>
<evidence type="ECO:0000259" key="8">
    <source>
        <dbReference type="PROSITE" id="PS50011"/>
    </source>
</evidence>
<dbReference type="GO" id="GO:0005524">
    <property type="term" value="F:ATP binding"/>
    <property type="evidence" value="ECO:0007669"/>
    <property type="project" value="UniProtKB-UniRule"/>
</dbReference>
<dbReference type="PATRIC" id="fig|1348663.4.peg.6188"/>
<dbReference type="EC" id="2.7.11.1" evidence="1"/>
<feature type="binding site" evidence="7">
    <location>
        <position position="43"/>
    </location>
    <ligand>
        <name>ATP</name>
        <dbReference type="ChEBI" id="CHEBI:30616"/>
    </ligand>
</feature>
<dbReference type="SUPFAM" id="SSF56112">
    <property type="entry name" value="Protein kinase-like (PK-like)"/>
    <property type="match status" value="1"/>
</dbReference>
<dbReference type="GO" id="GO:0004674">
    <property type="term" value="F:protein serine/threonine kinase activity"/>
    <property type="evidence" value="ECO:0007669"/>
    <property type="project" value="UniProtKB-KW"/>
</dbReference>
<evidence type="ECO:0000256" key="4">
    <source>
        <dbReference type="ARBA" id="ARBA00022741"/>
    </source>
</evidence>
<evidence type="ECO:0000313" key="10">
    <source>
        <dbReference type="Proteomes" id="UP000027178"/>
    </source>
</evidence>
<dbReference type="AlphaFoldDB" id="A0A066YUV6"/>
<keyword evidence="2" id="KW-0723">Serine/threonine-protein kinase</keyword>
<evidence type="ECO:0000256" key="7">
    <source>
        <dbReference type="PROSITE-ProRule" id="PRU10141"/>
    </source>
</evidence>
<keyword evidence="3" id="KW-0808">Transferase</keyword>
<dbReference type="Pfam" id="PF00069">
    <property type="entry name" value="Pkinase"/>
    <property type="match status" value="1"/>
</dbReference>
<dbReference type="SMART" id="SM00220">
    <property type="entry name" value="S_TKc"/>
    <property type="match status" value="1"/>
</dbReference>
<keyword evidence="10" id="KW-1185">Reference proteome</keyword>
<dbReference type="PROSITE" id="PS50011">
    <property type="entry name" value="PROTEIN_KINASE_DOM"/>
    <property type="match status" value="1"/>
</dbReference>
<comment type="caution">
    <text evidence="9">The sequence shown here is derived from an EMBL/GenBank/DDBJ whole genome shotgun (WGS) entry which is preliminary data.</text>
</comment>
<keyword evidence="5 9" id="KW-0418">Kinase</keyword>
<keyword evidence="4 7" id="KW-0547">Nucleotide-binding</keyword>
<dbReference type="OrthoDB" id="9801841at2"/>
<evidence type="ECO:0000256" key="2">
    <source>
        <dbReference type="ARBA" id="ARBA00022527"/>
    </source>
</evidence>
<gene>
    <name evidence="9" type="ORF">KCH_63950</name>
</gene>
<organism evidence="9 10">
    <name type="scientific">Kitasatospora cheerisanensis KCTC 2395</name>
    <dbReference type="NCBI Taxonomy" id="1348663"/>
    <lineage>
        <taxon>Bacteria</taxon>
        <taxon>Bacillati</taxon>
        <taxon>Actinomycetota</taxon>
        <taxon>Actinomycetes</taxon>
        <taxon>Kitasatosporales</taxon>
        <taxon>Streptomycetaceae</taxon>
        <taxon>Kitasatospora</taxon>
    </lineage>
</organism>
<dbReference type="InterPro" id="IPR017441">
    <property type="entry name" value="Protein_kinase_ATP_BS"/>
</dbReference>
<dbReference type="eggNOG" id="COG0515">
    <property type="taxonomic scope" value="Bacteria"/>
</dbReference>
<dbReference type="InterPro" id="IPR011009">
    <property type="entry name" value="Kinase-like_dom_sf"/>
</dbReference>
<dbReference type="EMBL" id="JNBY01000131">
    <property type="protein sequence ID" value="KDN81675.1"/>
    <property type="molecule type" value="Genomic_DNA"/>
</dbReference>
<evidence type="ECO:0000256" key="6">
    <source>
        <dbReference type="ARBA" id="ARBA00022840"/>
    </source>
</evidence>
<dbReference type="CDD" id="cd14014">
    <property type="entry name" value="STKc_PknB_like"/>
    <property type="match status" value="1"/>
</dbReference>
<keyword evidence="6 7" id="KW-0067">ATP-binding</keyword>
<accession>A0A066YUV6</accession>
<feature type="domain" description="Protein kinase" evidence="8">
    <location>
        <begin position="12"/>
        <end position="284"/>
    </location>
</feature>
<name>A0A066YUV6_9ACTN</name>
<dbReference type="HOGENOM" id="CLU_551975_0_0_11"/>